<proteinExistence type="predicted"/>
<protein>
    <recommendedName>
        <fullName evidence="1">CHAT domain-containing protein</fullName>
    </recommendedName>
</protein>
<accession>A0A370PG22</accession>
<evidence type="ECO:0000313" key="2">
    <source>
        <dbReference type="EMBL" id="RDK41146.1"/>
    </source>
</evidence>
<dbReference type="InterPro" id="IPR024983">
    <property type="entry name" value="CHAT_dom"/>
</dbReference>
<organism evidence="2 3">
    <name type="scientific">Aspergillus phoenicis ATCC 13157</name>
    <dbReference type="NCBI Taxonomy" id="1353007"/>
    <lineage>
        <taxon>Eukaryota</taxon>
        <taxon>Fungi</taxon>
        <taxon>Dikarya</taxon>
        <taxon>Ascomycota</taxon>
        <taxon>Pezizomycotina</taxon>
        <taxon>Eurotiomycetes</taxon>
        <taxon>Eurotiomycetidae</taxon>
        <taxon>Eurotiales</taxon>
        <taxon>Aspergillaceae</taxon>
        <taxon>Aspergillus</taxon>
    </lineage>
</organism>
<feature type="domain" description="CHAT" evidence="1">
    <location>
        <begin position="49"/>
        <end position="183"/>
    </location>
</feature>
<sequence>MTLPTSIGYSKHSISGTLVASNRTSTIAQVTQLVGTSRPVRNKYSEHSSISTSDAFHFPGHGPVNHWDSSGSTLLLDWQDNTLTVKDHHNLRMQNIAPFLGYLSACSTSLNIVDDLADESIDLASACQLAGFRHVGTMWEVSDARCTDIVKVFYETVRDEGVTDEFVPLALHRAVRSIRDSETRIVGEMRSRWALGERDAELLDDEGNGRGL</sequence>
<name>A0A370PG22_ASPPH</name>
<dbReference type="Pfam" id="PF12770">
    <property type="entry name" value="CHAT"/>
    <property type="match status" value="1"/>
</dbReference>
<gene>
    <name evidence="2" type="ORF">M752DRAFT_302896</name>
</gene>
<dbReference type="EMBL" id="KZ851856">
    <property type="protein sequence ID" value="RDK41146.1"/>
    <property type="molecule type" value="Genomic_DNA"/>
</dbReference>
<keyword evidence="3" id="KW-1185">Reference proteome</keyword>
<dbReference type="Proteomes" id="UP000254937">
    <property type="component" value="Unassembled WGS sequence"/>
</dbReference>
<dbReference type="AlphaFoldDB" id="A0A370PG22"/>
<reference evidence="2 3" key="1">
    <citation type="submission" date="2018-07" db="EMBL/GenBank/DDBJ databases">
        <title>Section-level genome sequencing of Aspergillus section Nigri to investigate inter- and intra-species variation.</title>
        <authorList>
            <consortium name="DOE Joint Genome Institute"/>
            <person name="Vesth T.C."/>
            <person name="Nybo J.L."/>
            <person name="Theobald S."/>
            <person name="Frisvad J.C."/>
            <person name="Larsen T.O."/>
            <person name="Nielsen K.F."/>
            <person name="Hoof J.B."/>
            <person name="Brandl J."/>
            <person name="Salamov A."/>
            <person name="Riley R."/>
            <person name="Gladden J.M."/>
            <person name="Phatale P."/>
            <person name="Nielsen M.T."/>
            <person name="Lyhne E.K."/>
            <person name="Kogle M.E."/>
            <person name="Strasser K."/>
            <person name="McDonnell E."/>
            <person name="Barry K."/>
            <person name="Clum A."/>
            <person name="Chen C."/>
            <person name="Nolan M."/>
            <person name="Sandor L."/>
            <person name="Kuo A."/>
            <person name="Lipzen A."/>
            <person name="Hainaut M."/>
            <person name="Drula E."/>
            <person name="Tsang A."/>
            <person name="Magnuson J.K."/>
            <person name="Henrissat B."/>
            <person name="Wiebenga A."/>
            <person name="Simmons B.A."/>
            <person name="Makela M.R."/>
            <person name="De vries R.P."/>
            <person name="Grigoriev I.V."/>
            <person name="Mortensen U.H."/>
            <person name="Baker S.E."/>
            <person name="Andersen M.R."/>
        </authorList>
    </citation>
    <scope>NUCLEOTIDE SEQUENCE [LARGE SCALE GENOMIC DNA]</scope>
    <source>
        <strain evidence="2 3">ATCC 13157</strain>
    </source>
</reference>
<evidence type="ECO:0000313" key="3">
    <source>
        <dbReference type="Proteomes" id="UP000254937"/>
    </source>
</evidence>
<evidence type="ECO:0000259" key="1">
    <source>
        <dbReference type="Pfam" id="PF12770"/>
    </source>
</evidence>